<protein>
    <submittedName>
        <fullName evidence="2">Uncharacterized protein</fullName>
    </submittedName>
</protein>
<dbReference type="EMBL" id="BKCJ010580802">
    <property type="protein sequence ID" value="GFB23046.1"/>
    <property type="molecule type" value="Genomic_DNA"/>
</dbReference>
<feature type="region of interest" description="Disordered" evidence="1">
    <location>
        <begin position="1"/>
        <end position="77"/>
    </location>
</feature>
<reference evidence="2" key="1">
    <citation type="journal article" date="2019" name="Sci. Rep.">
        <title>Draft genome of Tanacetum cinerariifolium, the natural source of mosquito coil.</title>
        <authorList>
            <person name="Yamashiro T."/>
            <person name="Shiraishi A."/>
            <person name="Satake H."/>
            <person name="Nakayama K."/>
        </authorList>
    </citation>
    <scope>NUCLEOTIDE SEQUENCE</scope>
</reference>
<evidence type="ECO:0000256" key="1">
    <source>
        <dbReference type="SAM" id="MobiDB-lite"/>
    </source>
</evidence>
<feature type="compositionally biased region" description="Acidic residues" evidence="1">
    <location>
        <begin position="19"/>
        <end position="42"/>
    </location>
</feature>
<dbReference type="AlphaFoldDB" id="A0A699L3G1"/>
<accession>A0A699L3G1</accession>
<gene>
    <name evidence="2" type="ORF">Tci_695017</name>
</gene>
<proteinExistence type="predicted"/>
<comment type="caution">
    <text evidence="2">The sequence shown here is derived from an EMBL/GenBank/DDBJ whole genome shotgun (WGS) entry which is preliminary data.</text>
</comment>
<organism evidence="2">
    <name type="scientific">Tanacetum cinerariifolium</name>
    <name type="common">Dalmatian daisy</name>
    <name type="synonym">Chrysanthemum cinerariifolium</name>
    <dbReference type="NCBI Taxonomy" id="118510"/>
    <lineage>
        <taxon>Eukaryota</taxon>
        <taxon>Viridiplantae</taxon>
        <taxon>Streptophyta</taxon>
        <taxon>Embryophyta</taxon>
        <taxon>Tracheophyta</taxon>
        <taxon>Spermatophyta</taxon>
        <taxon>Magnoliopsida</taxon>
        <taxon>eudicotyledons</taxon>
        <taxon>Gunneridae</taxon>
        <taxon>Pentapetalae</taxon>
        <taxon>asterids</taxon>
        <taxon>campanulids</taxon>
        <taxon>Asterales</taxon>
        <taxon>Asteraceae</taxon>
        <taxon>Asteroideae</taxon>
        <taxon>Anthemideae</taxon>
        <taxon>Anthemidinae</taxon>
        <taxon>Tanacetum</taxon>
    </lineage>
</organism>
<evidence type="ECO:0000313" key="2">
    <source>
        <dbReference type="EMBL" id="GFB23046.1"/>
    </source>
</evidence>
<name>A0A699L3G1_TANCI</name>
<sequence length="77" mass="8689">MLLLLKVPDLSPKLREDKDDNDDDGHNDDDSESDNHDDDSDDERTKSNSDVIPDPKLTNVDAEEPSYTAKDLSMQQD</sequence>